<dbReference type="InterPro" id="IPR011767">
    <property type="entry name" value="GLR_AS"/>
</dbReference>
<dbReference type="GeneTree" id="ENSGT01120000277728"/>
<dbReference type="AlphaFoldDB" id="A0A4W5KU55"/>
<reference evidence="1" key="2">
    <citation type="submission" date="2025-08" db="UniProtKB">
        <authorList>
            <consortium name="Ensembl"/>
        </authorList>
    </citation>
    <scope>IDENTIFICATION</scope>
</reference>
<dbReference type="GO" id="GO:0005739">
    <property type="term" value="C:mitochondrion"/>
    <property type="evidence" value="ECO:0007669"/>
    <property type="project" value="TreeGrafter"/>
</dbReference>
<dbReference type="PANTHER" id="PTHR46185:SF1">
    <property type="entry name" value="GLUTAREDOXIN-1"/>
    <property type="match status" value="1"/>
</dbReference>
<dbReference type="PROSITE" id="PS00195">
    <property type="entry name" value="GLUTAREDOXIN_1"/>
    <property type="match status" value="1"/>
</dbReference>
<accession>A0A4W5KU55</accession>
<evidence type="ECO:0008006" key="3">
    <source>
        <dbReference type="Google" id="ProtNLM"/>
    </source>
</evidence>
<reference evidence="1" key="3">
    <citation type="submission" date="2025-09" db="UniProtKB">
        <authorList>
            <consortium name="Ensembl"/>
        </authorList>
    </citation>
    <scope>IDENTIFICATION</scope>
</reference>
<dbReference type="Ensembl" id="ENSHHUT00000014326.1">
    <property type="protein sequence ID" value="ENSHHUP00000013870.1"/>
    <property type="gene ID" value="ENSHHUG00000008547.1"/>
</dbReference>
<evidence type="ECO:0000313" key="2">
    <source>
        <dbReference type="Proteomes" id="UP000314982"/>
    </source>
</evidence>
<evidence type="ECO:0000313" key="1">
    <source>
        <dbReference type="Ensembl" id="ENSHHUP00000013870.1"/>
    </source>
</evidence>
<dbReference type="InterPro" id="IPR036249">
    <property type="entry name" value="Thioredoxin-like_sf"/>
</dbReference>
<dbReference type="STRING" id="62062.ENSHHUP00000013870"/>
<organism evidence="1 2">
    <name type="scientific">Hucho hucho</name>
    <name type="common">huchen</name>
    <dbReference type="NCBI Taxonomy" id="62062"/>
    <lineage>
        <taxon>Eukaryota</taxon>
        <taxon>Metazoa</taxon>
        <taxon>Chordata</taxon>
        <taxon>Craniata</taxon>
        <taxon>Vertebrata</taxon>
        <taxon>Euteleostomi</taxon>
        <taxon>Actinopterygii</taxon>
        <taxon>Neopterygii</taxon>
        <taxon>Teleostei</taxon>
        <taxon>Protacanthopterygii</taxon>
        <taxon>Salmoniformes</taxon>
        <taxon>Salmonidae</taxon>
        <taxon>Salmoninae</taxon>
        <taxon>Hucho</taxon>
    </lineage>
</organism>
<keyword evidence="2" id="KW-1185">Reference proteome</keyword>
<reference evidence="2" key="1">
    <citation type="submission" date="2018-06" db="EMBL/GenBank/DDBJ databases">
        <title>Genome assembly of Danube salmon.</title>
        <authorList>
            <person name="Macqueen D.J."/>
            <person name="Gundappa M.K."/>
        </authorList>
    </citation>
    <scope>NUCLEOTIDE SEQUENCE [LARGE SCALE GENOMIC DNA]</scope>
</reference>
<name>A0A4W5KU55_9TELE</name>
<dbReference type="GO" id="GO:0015038">
    <property type="term" value="F:glutathione disulfide oxidoreductase activity"/>
    <property type="evidence" value="ECO:0007669"/>
    <property type="project" value="TreeGrafter"/>
</dbReference>
<dbReference type="InterPro" id="IPR047185">
    <property type="entry name" value="GLRX1"/>
</dbReference>
<proteinExistence type="predicted"/>
<dbReference type="Gene3D" id="3.40.30.10">
    <property type="entry name" value="Glutaredoxin"/>
    <property type="match status" value="1"/>
</dbReference>
<dbReference type="PANTHER" id="PTHR46185">
    <property type="entry name" value="GLUTAREDOXIN-1"/>
    <property type="match status" value="1"/>
</dbReference>
<dbReference type="Proteomes" id="UP000314982">
    <property type="component" value="Unassembled WGS sequence"/>
</dbReference>
<dbReference type="SUPFAM" id="SSF52833">
    <property type="entry name" value="Thioredoxin-like"/>
    <property type="match status" value="1"/>
</dbReference>
<sequence>MAEAFVSDRTKGDIDKVVLFLKPSCPYCVIANDVLSMYGFKCGHLEFINIYYTRDKIHKFYSSHDYLNKVTGAPKVSGRILLHFVIQQFLDLEEPIFVKVLYQPTLSPSQNGAYKNKIKIV</sequence>
<protein>
    <recommendedName>
        <fullName evidence="3">Glutaredoxin domain-containing protein</fullName>
    </recommendedName>
</protein>